<dbReference type="InterPro" id="IPR017871">
    <property type="entry name" value="ABC_transporter-like_CS"/>
</dbReference>
<dbReference type="EMBL" id="JALJOV010001263">
    <property type="protein sequence ID" value="KAK9850970.1"/>
    <property type="molecule type" value="Genomic_DNA"/>
</dbReference>
<feature type="transmembrane region" description="Helical" evidence="8">
    <location>
        <begin position="6"/>
        <end position="28"/>
    </location>
</feature>
<dbReference type="GO" id="GO:0005743">
    <property type="term" value="C:mitochondrial inner membrane"/>
    <property type="evidence" value="ECO:0007669"/>
    <property type="project" value="UniProtKB-SubCell"/>
</dbReference>
<dbReference type="InterPro" id="IPR036640">
    <property type="entry name" value="ABC1_TM_sf"/>
</dbReference>
<dbReference type="PROSITE" id="PS50893">
    <property type="entry name" value="ABC_TRANSPORTER_2"/>
    <property type="match status" value="1"/>
</dbReference>
<comment type="subcellular location">
    <subcellularLocation>
        <location evidence="1">Mitochondrion inner membrane</location>
        <topology evidence="1">Multi-pass membrane protein</topology>
    </subcellularLocation>
</comment>
<dbReference type="PANTHER" id="PTHR43394">
    <property type="entry name" value="ATP-DEPENDENT PERMEASE MDL1, MITOCHONDRIAL"/>
    <property type="match status" value="1"/>
</dbReference>
<evidence type="ECO:0000256" key="7">
    <source>
        <dbReference type="ARBA" id="ARBA00023136"/>
    </source>
</evidence>
<dbReference type="SMART" id="SM00382">
    <property type="entry name" value="AAA"/>
    <property type="match status" value="1"/>
</dbReference>
<evidence type="ECO:0000313" key="11">
    <source>
        <dbReference type="EMBL" id="KAK9850970.1"/>
    </source>
</evidence>
<evidence type="ECO:0000259" key="9">
    <source>
        <dbReference type="PROSITE" id="PS50893"/>
    </source>
</evidence>
<dbReference type="Gene3D" id="3.40.50.300">
    <property type="entry name" value="P-loop containing nucleotide triphosphate hydrolases"/>
    <property type="match status" value="1"/>
</dbReference>
<keyword evidence="4" id="KW-0547">Nucleotide-binding</keyword>
<evidence type="ECO:0000256" key="2">
    <source>
        <dbReference type="ARBA" id="ARBA00022448"/>
    </source>
</evidence>
<dbReference type="InterPro" id="IPR003439">
    <property type="entry name" value="ABC_transporter-like_ATP-bd"/>
</dbReference>
<protein>
    <recommendedName>
        <fullName evidence="13">ABC transporter domain-containing protein</fullName>
    </recommendedName>
</protein>
<name>A0AAW1SNZ7_9CHLO</name>
<dbReference type="CDD" id="cd03249">
    <property type="entry name" value="ABC_MTABC3_MDL1_MDL2"/>
    <property type="match status" value="1"/>
</dbReference>
<evidence type="ECO:0000256" key="5">
    <source>
        <dbReference type="ARBA" id="ARBA00022840"/>
    </source>
</evidence>
<dbReference type="Gene3D" id="1.20.1560.10">
    <property type="entry name" value="ABC transporter type 1, transmembrane domain"/>
    <property type="match status" value="1"/>
</dbReference>
<reference evidence="11 12" key="1">
    <citation type="journal article" date="2024" name="Nat. Commun.">
        <title>Phylogenomics reveals the evolutionary origins of lichenization in chlorophyte algae.</title>
        <authorList>
            <person name="Puginier C."/>
            <person name="Libourel C."/>
            <person name="Otte J."/>
            <person name="Skaloud P."/>
            <person name="Haon M."/>
            <person name="Grisel S."/>
            <person name="Petersen M."/>
            <person name="Berrin J.G."/>
            <person name="Delaux P.M."/>
            <person name="Dal Grande F."/>
            <person name="Keller J."/>
        </authorList>
    </citation>
    <scope>NUCLEOTIDE SEQUENCE [LARGE SCALE GENOMIC DNA]</scope>
    <source>
        <strain evidence="11 12">SAG 2523</strain>
    </source>
</reference>
<evidence type="ECO:0000256" key="6">
    <source>
        <dbReference type="ARBA" id="ARBA00022989"/>
    </source>
</evidence>
<keyword evidence="5" id="KW-0067">ATP-binding</keyword>
<accession>A0AAW1SNZ7</accession>
<dbReference type="AlphaFoldDB" id="A0AAW1SNZ7"/>
<dbReference type="GO" id="GO:0005524">
    <property type="term" value="F:ATP binding"/>
    <property type="evidence" value="ECO:0007669"/>
    <property type="project" value="UniProtKB-KW"/>
</dbReference>
<comment type="caution">
    <text evidence="11">The sequence shown here is derived from an EMBL/GenBank/DDBJ whole genome shotgun (WGS) entry which is preliminary data.</text>
</comment>
<dbReference type="Proteomes" id="UP001485043">
    <property type="component" value="Unassembled WGS sequence"/>
</dbReference>
<keyword evidence="7 8" id="KW-0472">Membrane</keyword>
<feature type="domain" description="ABC transporter" evidence="9">
    <location>
        <begin position="75"/>
        <end position="320"/>
    </location>
</feature>
<evidence type="ECO:0008006" key="13">
    <source>
        <dbReference type="Google" id="ProtNLM"/>
    </source>
</evidence>
<feature type="domain" description="ABC transmembrane type-1" evidence="10">
    <location>
        <begin position="1"/>
        <end position="69"/>
    </location>
</feature>
<evidence type="ECO:0000256" key="4">
    <source>
        <dbReference type="ARBA" id="ARBA00022741"/>
    </source>
</evidence>
<keyword evidence="3 8" id="KW-0812">Transmembrane</keyword>
<keyword evidence="12" id="KW-1185">Reference proteome</keyword>
<dbReference type="FunFam" id="3.40.50.300:FF:000403">
    <property type="entry name" value="ATP-binding cassette sub-family B member 8, mitochondrial"/>
    <property type="match status" value="1"/>
</dbReference>
<dbReference type="GO" id="GO:0016887">
    <property type="term" value="F:ATP hydrolysis activity"/>
    <property type="evidence" value="ECO:0007669"/>
    <property type="project" value="InterPro"/>
</dbReference>
<evidence type="ECO:0000256" key="1">
    <source>
        <dbReference type="ARBA" id="ARBA00004448"/>
    </source>
</evidence>
<dbReference type="PANTHER" id="PTHR43394:SF1">
    <property type="entry name" value="ATP-BINDING CASSETTE SUB-FAMILY B MEMBER 10, MITOCHONDRIAL"/>
    <property type="match status" value="1"/>
</dbReference>
<dbReference type="Pfam" id="PF00005">
    <property type="entry name" value="ABC_tran"/>
    <property type="match status" value="1"/>
</dbReference>
<dbReference type="InterPro" id="IPR011527">
    <property type="entry name" value="ABC1_TM_dom"/>
</dbReference>
<organism evidence="11 12">
    <name type="scientific">Apatococcus fuscideae</name>
    <dbReference type="NCBI Taxonomy" id="2026836"/>
    <lineage>
        <taxon>Eukaryota</taxon>
        <taxon>Viridiplantae</taxon>
        <taxon>Chlorophyta</taxon>
        <taxon>core chlorophytes</taxon>
        <taxon>Trebouxiophyceae</taxon>
        <taxon>Chlorellales</taxon>
        <taxon>Chlorellaceae</taxon>
        <taxon>Apatococcus</taxon>
    </lineage>
</organism>
<sequence length="352" mass="37691">MTEALAYALYMTISTFLPNVTTAVVLFYGGNLVLDGSMSAGSLVSFMLYQQSLSSAFQTCSSVFSALSAAVGAADKLDNVCFSYPGRKDTQVLNSFSMTIQPGEVVALVGPSGGGKSSIVKLLERYYLPSSGSVLIDGRDAGVYHSRWLRRKIALVSQEPVLYARSIRRNICYGLEAEDGVPADQQPSAEDVEQAARLANAHEFISAMPDGYDSDCGERGISLSGGQKQRIAIARALVRQPQVLLLDEATSALDAESESRVQEALDRLMKSHTVLVIAHRLSTIQSADRIVVVSKGTVAEEGTHDQLIEDNAMYSALVRRQMQKSKSTASIGGASDGIASSSSFRSLLALRS</sequence>
<dbReference type="PROSITE" id="PS50929">
    <property type="entry name" value="ABC_TM1F"/>
    <property type="match status" value="1"/>
</dbReference>
<evidence type="ECO:0000256" key="3">
    <source>
        <dbReference type="ARBA" id="ARBA00022692"/>
    </source>
</evidence>
<dbReference type="InterPro" id="IPR027417">
    <property type="entry name" value="P-loop_NTPase"/>
</dbReference>
<evidence type="ECO:0000259" key="10">
    <source>
        <dbReference type="PROSITE" id="PS50929"/>
    </source>
</evidence>
<dbReference type="InterPro" id="IPR039421">
    <property type="entry name" value="Type_1_exporter"/>
</dbReference>
<dbReference type="SUPFAM" id="SSF90123">
    <property type="entry name" value="ABC transporter transmembrane region"/>
    <property type="match status" value="1"/>
</dbReference>
<evidence type="ECO:0000313" key="12">
    <source>
        <dbReference type="Proteomes" id="UP001485043"/>
    </source>
</evidence>
<keyword evidence="6 8" id="KW-1133">Transmembrane helix</keyword>
<gene>
    <name evidence="11" type="ORF">WJX84_004301</name>
</gene>
<dbReference type="SUPFAM" id="SSF52540">
    <property type="entry name" value="P-loop containing nucleoside triphosphate hydrolases"/>
    <property type="match status" value="1"/>
</dbReference>
<dbReference type="InterPro" id="IPR003593">
    <property type="entry name" value="AAA+_ATPase"/>
</dbReference>
<proteinExistence type="predicted"/>
<dbReference type="GO" id="GO:0015421">
    <property type="term" value="F:ABC-type oligopeptide transporter activity"/>
    <property type="evidence" value="ECO:0007669"/>
    <property type="project" value="TreeGrafter"/>
</dbReference>
<dbReference type="PROSITE" id="PS00211">
    <property type="entry name" value="ABC_TRANSPORTER_1"/>
    <property type="match status" value="1"/>
</dbReference>
<keyword evidence="2" id="KW-0813">Transport</keyword>
<evidence type="ECO:0000256" key="8">
    <source>
        <dbReference type="SAM" id="Phobius"/>
    </source>
</evidence>